<evidence type="ECO:0000259" key="4">
    <source>
        <dbReference type="PROSITE" id="PS51180"/>
    </source>
</evidence>
<evidence type="ECO:0000256" key="1">
    <source>
        <dbReference type="ARBA" id="ARBA00010997"/>
    </source>
</evidence>
<dbReference type="PANTHER" id="PTHR40463:SF1">
    <property type="entry name" value="PH-RESPONSE REGULATOR PROTEIN PALC"/>
    <property type="match status" value="1"/>
</dbReference>
<accession>A0A4Y7TY21</accession>
<feature type="compositionally biased region" description="Basic and acidic residues" evidence="3">
    <location>
        <begin position="415"/>
        <end position="426"/>
    </location>
</feature>
<gene>
    <name evidence="5" type="ORF">FA13DRAFT_1752078</name>
</gene>
<dbReference type="GO" id="GO:0071467">
    <property type="term" value="P:cellular response to pH"/>
    <property type="evidence" value="ECO:0007669"/>
    <property type="project" value="InterPro"/>
</dbReference>
<dbReference type="PANTHER" id="PTHR40463">
    <property type="entry name" value="PH-RESPONSE REGULATOR PROTEIN PALC"/>
    <property type="match status" value="1"/>
</dbReference>
<dbReference type="AlphaFoldDB" id="A0A4Y7TY21"/>
<dbReference type="InterPro" id="IPR037505">
    <property type="entry name" value="pH-resp_palC"/>
</dbReference>
<dbReference type="InterPro" id="IPR004328">
    <property type="entry name" value="BRO1_dom"/>
</dbReference>
<evidence type="ECO:0000313" key="6">
    <source>
        <dbReference type="Proteomes" id="UP000298030"/>
    </source>
</evidence>
<dbReference type="InterPro" id="IPR038499">
    <property type="entry name" value="BRO1_sf"/>
</dbReference>
<comment type="similarity">
    <text evidence="1">Belongs to the palC family.</text>
</comment>
<name>A0A4Y7TY21_COPMI</name>
<dbReference type="PROSITE" id="PS51180">
    <property type="entry name" value="BRO1"/>
    <property type="match status" value="1"/>
</dbReference>
<dbReference type="Gene3D" id="1.25.40.280">
    <property type="entry name" value="alix/aip1 like domains"/>
    <property type="match status" value="1"/>
</dbReference>
<evidence type="ECO:0000313" key="5">
    <source>
        <dbReference type="EMBL" id="TEB38512.1"/>
    </source>
</evidence>
<feature type="region of interest" description="Disordered" evidence="3">
    <location>
        <begin position="415"/>
        <end position="449"/>
    </location>
</feature>
<reference evidence="5 6" key="1">
    <citation type="journal article" date="2019" name="Nat. Ecol. Evol.">
        <title>Megaphylogeny resolves global patterns of mushroom evolution.</title>
        <authorList>
            <person name="Varga T."/>
            <person name="Krizsan K."/>
            <person name="Foldi C."/>
            <person name="Dima B."/>
            <person name="Sanchez-Garcia M."/>
            <person name="Sanchez-Ramirez S."/>
            <person name="Szollosi G.J."/>
            <person name="Szarkandi J.G."/>
            <person name="Papp V."/>
            <person name="Albert L."/>
            <person name="Andreopoulos W."/>
            <person name="Angelini C."/>
            <person name="Antonin V."/>
            <person name="Barry K.W."/>
            <person name="Bougher N.L."/>
            <person name="Buchanan P."/>
            <person name="Buyck B."/>
            <person name="Bense V."/>
            <person name="Catcheside P."/>
            <person name="Chovatia M."/>
            <person name="Cooper J."/>
            <person name="Damon W."/>
            <person name="Desjardin D."/>
            <person name="Finy P."/>
            <person name="Geml J."/>
            <person name="Haridas S."/>
            <person name="Hughes K."/>
            <person name="Justo A."/>
            <person name="Karasinski D."/>
            <person name="Kautmanova I."/>
            <person name="Kiss B."/>
            <person name="Kocsube S."/>
            <person name="Kotiranta H."/>
            <person name="LaButti K.M."/>
            <person name="Lechner B.E."/>
            <person name="Liimatainen K."/>
            <person name="Lipzen A."/>
            <person name="Lukacs Z."/>
            <person name="Mihaltcheva S."/>
            <person name="Morgado L.N."/>
            <person name="Niskanen T."/>
            <person name="Noordeloos M.E."/>
            <person name="Ohm R.A."/>
            <person name="Ortiz-Santana B."/>
            <person name="Ovrebo C."/>
            <person name="Racz N."/>
            <person name="Riley R."/>
            <person name="Savchenko A."/>
            <person name="Shiryaev A."/>
            <person name="Soop K."/>
            <person name="Spirin V."/>
            <person name="Szebenyi C."/>
            <person name="Tomsovsky M."/>
            <person name="Tulloss R.E."/>
            <person name="Uehling J."/>
            <person name="Grigoriev I.V."/>
            <person name="Vagvolgyi C."/>
            <person name="Papp T."/>
            <person name="Martin F.M."/>
            <person name="Miettinen O."/>
            <person name="Hibbett D.S."/>
            <person name="Nagy L.G."/>
        </authorList>
    </citation>
    <scope>NUCLEOTIDE SEQUENCE [LARGE SCALE GENOMIC DNA]</scope>
    <source>
        <strain evidence="5 6">FP101781</strain>
    </source>
</reference>
<evidence type="ECO:0000256" key="3">
    <source>
        <dbReference type="SAM" id="MobiDB-lite"/>
    </source>
</evidence>
<keyword evidence="6" id="KW-1185">Reference proteome</keyword>
<dbReference type="EMBL" id="QPFP01000003">
    <property type="protein sequence ID" value="TEB38512.1"/>
    <property type="molecule type" value="Genomic_DNA"/>
</dbReference>
<organism evidence="5 6">
    <name type="scientific">Coprinellus micaceus</name>
    <name type="common">Glistening ink-cap mushroom</name>
    <name type="synonym">Coprinus micaceus</name>
    <dbReference type="NCBI Taxonomy" id="71717"/>
    <lineage>
        <taxon>Eukaryota</taxon>
        <taxon>Fungi</taxon>
        <taxon>Dikarya</taxon>
        <taxon>Basidiomycota</taxon>
        <taxon>Agaricomycotina</taxon>
        <taxon>Agaricomycetes</taxon>
        <taxon>Agaricomycetidae</taxon>
        <taxon>Agaricales</taxon>
        <taxon>Agaricineae</taxon>
        <taxon>Psathyrellaceae</taxon>
        <taxon>Coprinellus</taxon>
    </lineage>
</organism>
<proteinExistence type="inferred from homology"/>
<dbReference type="SMART" id="SM01041">
    <property type="entry name" value="BRO1"/>
    <property type="match status" value="1"/>
</dbReference>
<sequence length="449" mass="49611">MFIFDPPATAVISFSDIFSDQSDNKQYGFRLPTVTEARSNIRAALKEMRAAENGDRDYLRLAKLLEEYLPQIQGIMDCVTHDEIGFKSEPIFSWKLSLPGLHADYAFTLLTYAYTLSNLAWSTVEGLGTYEHDRSISDESRKAKDKELNVAVDFLCKASGIFAYIADIVLPDWEVNRTDGPPGFNRPPELMKDVNTALSKMVLADAQTLAIRRLQSKSAYDNNIAPGPPLPLSHPSPSLLAKLHLECATLYGSARSLIKSVGASKSSSEKNVISSDFRKHLADETGLHTALAHKWLGVFAGEKGGSEKGGEAVGFLAWAKKELEDLKDSGRTLTIGKGEKERHERRKTKLTDEIATVTLFHKQYKQMNDTVHFQPVPPQSELQRVIPAGTLARKATLFTAPQPSFGPNSIEYLRRKTEELRARDDGPPAPPPKDTLPKSGNYAGAGAYF</sequence>
<dbReference type="GO" id="GO:0005886">
    <property type="term" value="C:plasma membrane"/>
    <property type="evidence" value="ECO:0007669"/>
    <property type="project" value="TreeGrafter"/>
</dbReference>
<dbReference type="STRING" id="71717.A0A4Y7TY21"/>
<dbReference type="Pfam" id="PF03097">
    <property type="entry name" value="BRO1"/>
    <property type="match status" value="1"/>
</dbReference>
<protein>
    <recommendedName>
        <fullName evidence="2">pH-response regulator protein palC</fullName>
    </recommendedName>
</protein>
<comment type="caution">
    <text evidence="5">The sequence shown here is derived from an EMBL/GenBank/DDBJ whole genome shotgun (WGS) entry which is preliminary data.</text>
</comment>
<dbReference type="OrthoDB" id="10266451at2759"/>
<evidence type="ECO:0000256" key="2">
    <source>
        <dbReference type="ARBA" id="ARBA00022193"/>
    </source>
</evidence>
<dbReference type="Proteomes" id="UP000298030">
    <property type="component" value="Unassembled WGS sequence"/>
</dbReference>
<feature type="domain" description="BRO1" evidence="4">
    <location>
        <begin position="1"/>
        <end position="449"/>
    </location>
</feature>